<evidence type="ECO:0000313" key="2">
    <source>
        <dbReference type="Proteomes" id="UP000228533"/>
    </source>
</evidence>
<accession>A0A2M6WUL5</accession>
<comment type="caution">
    <text evidence="1">The sequence shown here is derived from an EMBL/GenBank/DDBJ whole genome shotgun (WGS) entry which is preliminary data.</text>
</comment>
<gene>
    <name evidence="1" type="ORF">COT94_00225</name>
</gene>
<proteinExistence type="predicted"/>
<sequence length="80" mass="9577">MDDLLQDIYLLVKKKMHEQGGYDREAYLEFVDETLEYFVEKGKLDPDDNTEFMRTQLAEMWEVMSESLADDEEPQYNFPV</sequence>
<dbReference type="EMBL" id="PFAM01000003">
    <property type="protein sequence ID" value="PIT96489.1"/>
    <property type="molecule type" value="Genomic_DNA"/>
</dbReference>
<dbReference type="Proteomes" id="UP000228533">
    <property type="component" value="Unassembled WGS sequence"/>
</dbReference>
<evidence type="ECO:0000313" key="1">
    <source>
        <dbReference type="EMBL" id="PIT96489.1"/>
    </source>
</evidence>
<protein>
    <submittedName>
        <fullName evidence="1">Uncharacterized protein</fullName>
    </submittedName>
</protein>
<name>A0A2M6WUL5_9BACT</name>
<reference evidence="2" key="1">
    <citation type="submission" date="2017-09" db="EMBL/GenBank/DDBJ databases">
        <title>Depth-based differentiation of microbial function through sediment-hosted aquifers and enrichment of novel symbionts in the deep terrestrial subsurface.</title>
        <authorList>
            <person name="Probst A.J."/>
            <person name="Ladd B."/>
            <person name="Jarett J.K."/>
            <person name="Geller-Mcgrath D.E."/>
            <person name="Sieber C.M.K."/>
            <person name="Emerson J.B."/>
            <person name="Anantharaman K."/>
            <person name="Thomas B.C."/>
            <person name="Malmstrom R."/>
            <person name="Stieglmeier M."/>
            <person name="Klingl A."/>
            <person name="Woyke T."/>
            <person name="Ryan C.M."/>
            <person name="Banfield J.F."/>
        </authorList>
    </citation>
    <scope>NUCLEOTIDE SEQUENCE [LARGE SCALE GENOMIC DNA]</scope>
</reference>
<dbReference type="AlphaFoldDB" id="A0A2M6WUL5"/>
<organism evidence="1 2">
    <name type="scientific">Candidatus Falkowbacteria bacterium CG10_big_fil_rev_8_21_14_0_10_37_14</name>
    <dbReference type="NCBI Taxonomy" id="1974561"/>
    <lineage>
        <taxon>Bacteria</taxon>
        <taxon>Candidatus Falkowiibacteriota</taxon>
    </lineage>
</organism>